<name>A0A0H3HHH3_KLEM8</name>
<evidence type="ECO:0000313" key="2">
    <source>
        <dbReference type="Proteomes" id="UP000007843"/>
    </source>
</evidence>
<accession>A0A0H3HHH3</accession>
<reference evidence="1 2" key="1">
    <citation type="journal article" date="2012" name="J. Bacteriol.">
        <title>Complete genome sequence of Klebsiella oxytoca KCTC 1686, used in production of 2,3-butanediol.</title>
        <authorList>
            <person name="Shin S.H."/>
            <person name="Kim S."/>
            <person name="Kim J.Y."/>
            <person name="Lee S."/>
            <person name="Um Y."/>
            <person name="Oh M.K."/>
            <person name="Kim Y.R."/>
            <person name="Lee J."/>
            <person name="Yang K.S."/>
        </authorList>
    </citation>
    <scope>NUCLEOTIDE SEQUENCE [LARGE SCALE GENOMIC DNA]</scope>
    <source>
        <strain evidence="2">ATCC 8724 / DSM 4798 / JCM 20051 / NBRC 3318 / NRRL B-199 / KCTC 1686</strain>
    </source>
</reference>
<sequence length="62" mass="6767">MPGFMFLCKSGQRVDARDYHNRTNHSEGAKLGGDVLQSLGKEKLDKKPGAAPGLLLLVKTRD</sequence>
<dbReference type="AlphaFoldDB" id="A0A0H3HHH3"/>
<evidence type="ECO:0000313" key="1">
    <source>
        <dbReference type="EMBL" id="AEX06016.1"/>
    </source>
</evidence>
<gene>
    <name evidence="1" type="ordered locus">KOX_21480</name>
</gene>
<protein>
    <submittedName>
        <fullName evidence="1">Uncharacterized protein</fullName>
    </submittedName>
</protein>
<proteinExistence type="predicted"/>
<organism evidence="1 2">
    <name type="scientific">Klebsiella michiganensis (strain ATCC 8724 / DSM 4798 / JCM 20051 / NBRC 3318 / NRRL B-199 / KCTC 1686 / BUCSAV 143 / CCM 1901)</name>
    <dbReference type="NCBI Taxonomy" id="1006551"/>
    <lineage>
        <taxon>Bacteria</taxon>
        <taxon>Pseudomonadati</taxon>
        <taxon>Pseudomonadota</taxon>
        <taxon>Gammaproteobacteria</taxon>
        <taxon>Enterobacterales</taxon>
        <taxon>Enterobacteriaceae</taxon>
        <taxon>Klebsiella/Raoultella group</taxon>
        <taxon>Klebsiella</taxon>
    </lineage>
</organism>
<dbReference type="Proteomes" id="UP000007843">
    <property type="component" value="Chromosome"/>
</dbReference>
<dbReference type="KEGG" id="kox:KOX_21480"/>
<dbReference type="HOGENOM" id="CLU_2898263_0_0_6"/>
<dbReference type="EMBL" id="CP003218">
    <property type="protein sequence ID" value="AEX06016.1"/>
    <property type="molecule type" value="Genomic_DNA"/>
</dbReference>